<evidence type="ECO:0000259" key="7">
    <source>
        <dbReference type="SMART" id="SM00082"/>
    </source>
</evidence>
<dbReference type="KEGG" id="cjo:107325583"/>
<evidence type="ECO:0000256" key="4">
    <source>
        <dbReference type="SAM" id="MobiDB-lite"/>
    </source>
</evidence>
<dbReference type="PANTHER" id="PTHR24366">
    <property type="entry name" value="IG(IMMUNOGLOBULIN) AND LRR(LEUCINE RICH REPEAT) DOMAINS"/>
    <property type="match status" value="1"/>
</dbReference>
<evidence type="ECO:0000256" key="2">
    <source>
        <dbReference type="ARBA" id="ARBA00022729"/>
    </source>
</evidence>
<dbReference type="GeneID" id="107325583"/>
<dbReference type="Gene3D" id="3.80.10.10">
    <property type="entry name" value="Ribonuclease Inhibitor"/>
    <property type="match status" value="1"/>
</dbReference>
<dbReference type="InterPro" id="IPR001611">
    <property type="entry name" value="Leu-rich_rpt"/>
</dbReference>
<organism evidence="8 9">
    <name type="scientific">Coturnix japonica</name>
    <name type="common">Japanese quail</name>
    <name type="synonym">Coturnix coturnix japonica</name>
    <dbReference type="NCBI Taxonomy" id="93934"/>
    <lineage>
        <taxon>Eukaryota</taxon>
        <taxon>Metazoa</taxon>
        <taxon>Chordata</taxon>
        <taxon>Craniata</taxon>
        <taxon>Vertebrata</taxon>
        <taxon>Euteleostomi</taxon>
        <taxon>Archelosauria</taxon>
        <taxon>Archosauria</taxon>
        <taxon>Dinosauria</taxon>
        <taxon>Saurischia</taxon>
        <taxon>Theropoda</taxon>
        <taxon>Coelurosauria</taxon>
        <taxon>Aves</taxon>
        <taxon>Neognathae</taxon>
        <taxon>Galloanserae</taxon>
        <taxon>Galliformes</taxon>
        <taxon>Phasianidae</taxon>
        <taxon>Perdicinae</taxon>
        <taxon>Coturnix</taxon>
    </lineage>
</organism>
<dbReference type="SMART" id="SM00364">
    <property type="entry name" value="LRR_BAC"/>
    <property type="match status" value="5"/>
</dbReference>
<dbReference type="Pfam" id="PF13855">
    <property type="entry name" value="LRR_8"/>
    <property type="match status" value="2"/>
</dbReference>
<dbReference type="SUPFAM" id="SSF52058">
    <property type="entry name" value="L domain-like"/>
    <property type="match status" value="1"/>
</dbReference>
<dbReference type="PANTHER" id="PTHR24366:SF158">
    <property type="entry name" value="PLATELET GLYCOPROTEIN IB ALPHA CHAIN-LIKE-RELATED"/>
    <property type="match status" value="1"/>
</dbReference>
<sequence>MAARFPALLPLLLAALQPTFVPTEPPPPPCPWEMNKVKDIVEVNCSGRDLGAVPAGLPEDTGILLLNANRLPSVSTAAFQPLPALQDLDLSDNGLQALHADVPLPSLQELLLSRNALQALPALRFVPALTRLALAHNRLRALPPAAFRAVPGLRDLDLRGNALRTLPEDAFAELRALKDLDLSDNGLEELPAGLLRDLQQLETLWLSGNRLRALPSGFFPEGHLFAYVFLADNPWHCDCGLVYLRSWIHGNQVSVYEAERSLGKVKLEVAPEKVLCLSPPEHRLKPVIRFKPNCGHVGDAEEEDYDDYDEEPAPVTSLVNSSPPTYPPSSKAPTTAPRTPTQPPLTSIIPPLSTFADSSLAPTSSLTTPASTTASNSPPPASAGSTIPSTTQPPSTAPAHTAPPSPPHSPVSLPPAPSTSSHTQSPLPSHTASSPLTTSIAAFPAGPSALPSPTNTEGTSVATSSPAALTSPTPLLPNTTFSIHTPTLSAPLDTTRVPLPSPPLPPPLLCPCSAPAQAPSVLHSQSGVKVLHWEHWVLSRCCLLRWLLYLACLALLLLSVLPLSCCLAWLCLTGQHNPLQPQEMQHPLLRWENSAESHTTHLSIFRSPHQRSTFCTTKEVELRPEATSCTYCTIKDLGVQRSRPAKSFCTTKELWIRHSPLNASPNPFPVELTATKLSSRRSPSAHSLGRGVSAVGVKYAANTL</sequence>
<evidence type="ECO:0000313" key="9">
    <source>
        <dbReference type="Proteomes" id="UP000694412"/>
    </source>
</evidence>
<keyword evidence="3" id="KW-0677">Repeat</keyword>
<evidence type="ECO:0000256" key="1">
    <source>
        <dbReference type="ARBA" id="ARBA00022614"/>
    </source>
</evidence>
<dbReference type="InterPro" id="IPR000483">
    <property type="entry name" value="Cys-rich_flank_reg_C"/>
</dbReference>
<dbReference type="Ensembl" id="ENSCJPT00005010294.1">
    <property type="protein sequence ID" value="ENSCJPP00005006536.1"/>
    <property type="gene ID" value="ENSCJPG00005006105.1"/>
</dbReference>
<feature type="region of interest" description="Disordered" evidence="4">
    <location>
        <begin position="293"/>
        <end position="476"/>
    </location>
</feature>
<dbReference type="GO" id="GO:0007616">
    <property type="term" value="P:long-term memory"/>
    <property type="evidence" value="ECO:0007669"/>
    <property type="project" value="TreeGrafter"/>
</dbReference>
<evidence type="ECO:0000256" key="6">
    <source>
        <dbReference type="SAM" id="SignalP"/>
    </source>
</evidence>
<feature type="domain" description="LRRCT" evidence="7">
    <location>
        <begin position="233"/>
        <end position="295"/>
    </location>
</feature>
<accession>A0A8C2T107</accession>
<evidence type="ECO:0000256" key="3">
    <source>
        <dbReference type="ARBA" id="ARBA00022737"/>
    </source>
</evidence>
<dbReference type="GeneTree" id="ENSGT00940000163073"/>
<reference evidence="8" key="3">
    <citation type="submission" date="2025-09" db="UniProtKB">
        <authorList>
            <consortium name="Ensembl"/>
        </authorList>
    </citation>
    <scope>IDENTIFICATION</scope>
</reference>
<dbReference type="AlphaFoldDB" id="A0A8C2T107"/>
<evidence type="ECO:0000313" key="8">
    <source>
        <dbReference type="Ensembl" id="ENSCJPP00005006536.1"/>
    </source>
</evidence>
<dbReference type="PROSITE" id="PS51450">
    <property type="entry name" value="LRR"/>
    <property type="match status" value="1"/>
</dbReference>
<keyword evidence="1" id="KW-0433">Leucine-rich repeat</keyword>
<dbReference type="RefSeq" id="XP_015742086.1">
    <property type="nucleotide sequence ID" value="XM_015886600.1"/>
</dbReference>
<dbReference type="InterPro" id="IPR003591">
    <property type="entry name" value="Leu-rich_rpt_typical-subtyp"/>
</dbReference>
<feature type="transmembrane region" description="Helical" evidence="5">
    <location>
        <begin position="546"/>
        <end position="572"/>
    </location>
</feature>
<dbReference type="CTD" id="2811"/>
<keyword evidence="2 6" id="KW-0732">Signal</keyword>
<keyword evidence="5" id="KW-0472">Membrane</keyword>
<protein>
    <submittedName>
        <fullName evidence="8">Glycoprotein Ib platelet subunit alpha</fullName>
    </submittedName>
</protein>
<feature type="compositionally biased region" description="Acidic residues" evidence="4">
    <location>
        <begin position="300"/>
        <end position="312"/>
    </location>
</feature>
<feature type="compositionally biased region" description="Polar residues" evidence="4">
    <location>
        <begin position="451"/>
        <end position="461"/>
    </location>
</feature>
<name>A0A8C2T107_COTJA</name>
<feature type="compositionally biased region" description="Pro residues" evidence="4">
    <location>
        <begin position="401"/>
        <end position="417"/>
    </location>
</feature>
<dbReference type="Proteomes" id="UP000694412">
    <property type="component" value="Chromosome 28"/>
</dbReference>
<feature type="chain" id="PRO_5034159275" evidence="6">
    <location>
        <begin position="24"/>
        <end position="704"/>
    </location>
</feature>
<feature type="compositionally biased region" description="Low complexity" evidence="4">
    <location>
        <begin position="462"/>
        <end position="476"/>
    </location>
</feature>
<evidence type="ECO:0000256" key="5">
    <source>
        <dbReference type="SAM" id="Phobius"/>
    </source>
</evidence>
<dbReference type="OrthoDB" id="8400687at2759"/>
<gene>
    <name evidence="8" type="primary">GP1BA</name>
</gene>
<feature type="compositionally biased region" description="Low complexity" evidence="4">
    <location>
        <begin position="358"/>
        <end position="400"/>
    </location>
</feature>
<feature type="compositionally biased region" description="Low complexity" evidence="4">
    <location>
        <begin position="328"/>
        <end position="339"/>
    </location>
</feature>
<proteinExistence type="predicted"/>
<dbReference type="InterPro" id="IPR032675">
    <property type="entry name" value="LRR_dom_sf"/>
</dbReference>
<feature type="signal peptide" evidence="6">
    <location>
        <begin position="1"/>
        <end position="23"/>
    </location>
</feature>
<reference evidence="8" key="1">
    <citation type="submission" date="2015-11" db="EMBL/GenBank/DDBJ databases">
        <authorList>
            <consortium name="International Coturnix japonica Genome Analysis Consortium"/>
            <person name="Warren W."/>
            <person name="Burt D.W."/>
            <person name="Antin P.B."/>
            <person name="Lanford R."/>
            <person name="Gros J."/>
            <person name="Wilson R.K."/>
        </authorList>
    </citation>
    <scope>NUCLEOTIDE SEQUENCE [LARGE SCALE GENOMIC DNA]</scope>
</reference>
<dbReference type="GO" id="GO:0005886">
    <property type="term" value="C:plasma membrane"/>
    <property type="evidence" value="ECO:0007669"/>
    <property type="project" value="TreeGrafter"/>
</dbReference>
<keyword evidence="9" id="KW-1185">Reference proteome</keyword>
<dbReference type="SMART" id="SM00369">
    <property type="entry name" value="LRR_TYP"/>
    <property type="match status" value="6"/>
</dbReference>
<feature type="compositionally biased region" description="Polar residues" evidence="4">
    <location>
        <begin position="419"/>
        <end position="440"/>
    </location>
</feature>
<dbReference type="PRINTS" id="PR01217">
    <property type="entry name" value="PRICHEXTENSN"/>
</dbReference>
<keyword evidence="5" id="KW-0812">Transmembrane</keyword>
<reference evidence="8" key="2">
    <citation type="submission" date="2025-08" db="UniProtKB">
        <authorList>
            <consortium name="Ensembl"/>
        </authorList>
    </citation>
    <scope>IDENTIFICATION</scope>
</reference>
<dbReference type="SMART" id="SM00082">
    <property type="entry name" value="LRRCT"/>
    <property type="match status" value="1"/>
</dbReference>
<keyword evidence="5" id="KW-1133">Transmembrane helix</keyword>